<gene>
    <name evidence="9 11" type="primary">flhC</name>
    <name evidence="11" type="ORF">Q9291_03865</name>
</gene>
<dbReference type="Pfam" id="PF05280">
    <property type="entry name" value="FlhC"/>
    <property type="match status" value="1"/>
</dbReference>
<keyword evidence="12" id="KW-1185">Reference proteome</keyword>
<comment type="cofactor">
    <cofactor evidence="9">
        <name>Zn(2+)</name>
        <dbReference type="ChEBI" id="CHEBI:29105"/>
    </cofactor>
    <text evidence="9">Binds 1 zinc ion per subunit.</text>
</comment>
<proteinExistence type="inferred from homology"/>
<dbReference type="EMBL" id="JAVCAP010000006">
    <property type="protein sequence ID" value="MDP8566980.1"/>
    <property type="molecule type" value="Genomic_DNA"/>
</dbReference>
<evidence type="ECO:0000256" key="3">
    <source>
        <dbReference type="ARBA" id="ARBA00022795"/>
    </source>
</evidence>
<comment type="similarity">
    <text evidence="9 10">Belongs to the FlhC family.</text>
</comment>
<keyword evidence="11" id="KW-0966">Cell projection</keyword>
<evidence type="ECO:0000256" key="4">
    <source>
        <dbReference type="ARBA" id="ARBA00022833"/>
    </source>
</evidence>
<dbReference type="PIRSF" id="PIRSF003159">
    <property type="entry name" value="FlhC"/>
    <property type="match status" value="1"/>
</dbReference>
<feature type="binding site" evidence="9">
    <location>
        <position position="145"/>
    </location>
    <ligand>
        <name>Zn(2+)</name>
        <dbReference type="ChEBI" id="CHEBI:29105"/>
    </ligand>
</feature>
<evidence type="ECO:0000256" key="6">
    <source>
        <dbReference type="ARBA" id="ARBA00023125"/>
    </source>
</evidence>
<keyword evidence="7 9" id="KW-0010">Activator</keyword>
<comment type="subunit">
    <text evidence="9">Heterohexamer composed of two FlhC and four FlhD subunits. Each FlhC binds a FlhD dimer, forming a heterotrimer, and a hexamer assembles by dimerization of two heterotrimers.</text>
</comment>
<keyword evidence="8 9" id="KW-0804">Transcription</keyword>
<feature type="binding site" evidence="9">
    <location>
        <position position="162"/>
    </location>
    <ligand>
        <name>Zn(2+)</name>
        <dbReference type="ChEBI" id="CHEBI:29105"/>
    </ligand>
</feature>
<evidence type="ECO:0000313" key="12">
    <source>
        <dbReference type="Proteomes" id="UP001225906"/>
    </source>
</evidence>
<evidence type="ECO:0000256" key="8">
    <source>
        <dbReference type="ARBA" id="ARBA00023163"/>
    </source>
</evidence>
<dbReference type="NCBIfam" id="NF009365">
    <property type="entry name" value="PRK12722.1"/>
    <property type="match status" value="1"/>
</dbReference>
<organism evidence="11 12">
    <name type="scientific">Methylophilus aquaticus</name>
    <dbReference type="NCBI Taxonomy" id="1971610"/>
    <lineage>
        <taxon>Bacteria</taxon>
        <taxon>Pseudomonadati</taxon>
        <taxon>Pseudomonadota</taxon>
        <taxon>Betaproteobacteria</taxon>
        <taxon>Nitrosomonadales</taxon>
        <taxon>Methylophilaceae</taxon>
        <taxon>Methylophilus</taxon>
    </lineage>
</organism>
<evidence type="ECO:0000256" key="7">
    <source>
        <dbReference type="ARBA" id="ARBA00023159"/>
    </source>
</evidence>
<keyword evidence="11" id="KW-0969">Cilium</keyword>
<dbReference type="Proteomes" id="UP001225906">
    <property type="component" value="Unassembled WGS sequence"/>
</dbReference>
<dbReference type="InterPro" id="IPR007944">
    <property type="entry name" value="FlhC"/>
</dbReference>
<dbReference type="HAMAP" id="MF_01891">
    <property type="entry name" value="FhlC"/>
    <property type="match status" value="1"/>
</dbReference>
<evidence type="ECO:0000256" key="2">
    <source>
        <dbReference type="ARBA" id="ARBA00022723"/>
    </source>
</evidence>
<comment type="function">
    <text evidence="9">Functions in complex with FlhD as a master transcriptional regulator that regulates transcription of several flagellar and non-flagellar operons by binding to their promoter region. Activates expression of class 2 flagellar genes, including fliA, which is a flagellum-specific sigma factor that turns on the class 3 genes. Also regulates genes whose products function in a variety of physiological pathways.</text>
</comment>
<accession>A0ABT9JS87</accession>
<keyword evidence="1 9" id="KW-0963">Cytoplasm</keyword>
<keyword evidence="5 9" id="KW-0805">Transcription regulation</keyword>
<evidence type="ECO:0000256" key="9">
    <source>
        <dbReference type="HAMAP-Rule" id="MF_01891"/>
    </source>
</evidence>
<protein>
    <recommendedName>
        <fullName evidence="9 10">Flagellar transcriptional regulator FlhC</fullName>
    </recommendedName>
</protein>
<evidence type="ECO:0000313" key="11">
    <source>
        <dbReference type="EMBL" id="MDP8566980.1"/>
    </source>
</evidence>
<feature type="binding site" evidence="9">
    <location>
        <position position="142"/>
    </location>
    <ligand>
        <name>Zn(2+)</name>
        <dbReference type="ChEBI" id="CHEBI:29105"/>
    </ligand>
</feature>
<comment type="subcellular location">
    <subcellularLocation>
        <location evidence="9 10">Cytoplasm</location>
    </subcellularLocation>
</comment>
<keyword evidence="11" id="KW-0282">Flagellum</keyword>
<name>A0ABT9JS87_9PROT</name>
<evidence type="ECO:0000256" key="5">
    <source>
        <dbReference type="ARBA" id="ARBA00023015"/>
    </source>
</evidence>
<feature type="binding site" evidence="9">
    <location>
        <position position="165"/>
    </location>
    <ligand>
        <name>Zn(2+)</name>
        <dbReference type="ChEBI" id="CHEBI:29105"/>
    </ligand>
</feature>
<evidence type="ECO:0000256" key="10">
    <source>
        <dbReference type="PIRNR" id="PIRNR003159"/>
    </source>
</evidence>
<dbReference type="SUPFAM" id="SSF160930">
    <property type="entry name" value="FlhC-like"/>
    <property type="match status" value="1"/>
</dbReference>
<evidence type="ECO:0000256" key="1">
    <source>
        <dbReference type="ARBA" id="ARBA00022490"/>
    </source>
</evidence>
<sequence>MQKKSVVNEAEQIQLAMQMITLGARLQLLESQTTLSRERLIKLYKEMKGVSPPKGMLPFSTDWFLTWQPNIHSSIFYNIYRFMMDYAGVDGIQAIIKAYTLYMQQVQNPDAAGQVEEPVLSLTRAWTLVRFVESKMLTTKVCHCCGGQYIVNTYDLNSNYVCNLCHVPSRAGKTKKAKELSYKLVSMTA</sequence>
<reference evidence="12" key="1">
    <citation type="journal article" date="2019" name="Int. J. Syst. Evol. Microbiol.">
        <title>The Global Catalogue of Microorganisms (GCM) 10K type strain sequencing project: providing services to taxonomists for standard genome sequencing and annotation.</title>
        <authorList>
            <consortium name="The Broad Institute Genomics Platform"/>
            <consortium name="The Broad Institute Genome Sequencing Center for Infectious Disease"/>
            <person name="Wu L."/>
            <person name="Ma J."/>
        </authorList>
    </citation>
    <scope>NUCLEOTIDE SEQUENCE [LARGE SCALE GENOMIC DNA]</scope>
    <source>
        <strain evidence="12">VKM B-3159</strain>
    </source>
</reference>
<keyword evidence="2 9" id="KW-0479">Metal-binding</keyword>
<keyword evidence="6 9" id="KW-0238">DNA-binding</keyword>
<comment type="caution">
    <text evidence="11">The sequence shown here is derived from an EMBL/GenBank/DDBJ whole genome shotgun (WGS) entry which is preliminary data.</text>
</comment>
<keyword evidence="4 9" id="KW-0862">Zinc</keyword>
<keyword evidence="3 9" id="KW-1005">Bacterial flagellum biogenesis</keyword>
<dbReference type="RefSeq" id="WP_306388689.1">
    <property type="nucleotide sequence ID" value="NZ_JAVCAP010000006.1"/>
</dbReference>